<dbReference type="Pfam" id="PF00392">
    <property type="entry name" value="GntR"/>
    <property type="match status" value="1"/>
</dbReference>
<dbReference type="CDD" id="cd07377">
    <property type="entry name" value="WHTH_GntR"/>
    <property type="match status" value="1"/>
</dbReference>
<dbReference type="SUPFAM" id="SSF46785">
    <property type="entry name" value="Winged helix' DNA-binding domain"/>
    <property type="match status" value="1"/>
</dbReference>
<dbReference type="EMBL" id="CP067089">
    <property type="protein sequence ID" value="QQO08357.1"/>
    <property type="molecule type" value="Genomic_DNA"/>
</dbReference>
<evidence type="ECO:0000313" key="5">
    <source>
        <dbReference type="EMBL" id="QQO08357.1"/>
    </source>
</evidence>
<dbReference type="PANTHER" id="PTHR38445">
    <property type="entry name" value="HTH-TYPE TRANSCRIPTIONAL REPRESSOR YTRA"/>
    <property type="match status" value="1"/>
</dbReference>
<dbReference type="PROSITE" id="PS50949">
    <property type="entry name" value="HTH_GNTR"/>
    <property type="match status" value="1"/>
</dbReference>
<keyword evidence="6" id="KW-1185">Reference proteome</keyword>
<dbReference type="InterPro" id="IPR036390">
    <property type="entry name" value="WH_DNA-bd_sf"/>
</dbReference>
<dbReference type="GO" id="GO:0003677">
    <property type="term" value="F:DNA binding"/>
    <property type="evidence" value="ECO:0007669"/>
    <property type="project" value="UniProtKB-KW"/>
</dbReference>
<dbReference type="SMART" id="SM00345">
    <property type="entry name" value="HTH_GNTR"/>
    <property type="match status" value="1"/>
</dbReference>
<dbReference type="PANTHER" id="PTHR38445:SF6">
    <property type="entry name" value="GNTR-FAMILY TRANSCRIPTIONAL REGULATOR"/>
    <property type="match status" value="1"/>
</dbReference>
<proteinExistence type="predicted"/>
<evidence type="ECO:0000256" key="1">
    <source>
        <dbReference type="ARBA" id="ARBA00023015"/>
    </source>
</evidence>
<gene>
    <name evidence="5" type="ORF">JFL75_15670</name>
</gene>
<dbReference type="AlphaFoldDB" id="A0A7T8B9D7"/>
<sequence length="122" mass="13942">MADFDPNIPIYLQIMNILKQDIVSGTLSQGDRLVSVRDYAEKLSVNPNTVQRAYQELEREGITETRRGMGSYISDNPDLIRALKSEMARDITNTFLDGMRHLGFSHEEILTELRKTIKGGRR</sequence>
<dbReference type="Proteomes" id="UP000595917">
    <property type="component" value="Chromosome"/>
</dbReference>
<reference evidence="5" key="1">
    <citation type="submission" date="2021-01" db="EMBL/GenBank/DDBJ databases">
        <title>Description of Breznakiella homolactica.</title>
        <authorList>
            <person name="Song Y."/>
            <person name="Brune A."/>
        </authorList>
    </citation>
    <scope>NUCLEOTIDE SEQUENCE</scope>
    <source>
        <strain evidence="5">RmG30</strain>
    </source>
</reference>
<evidence type="ECO:0000256" key="2">
    <source>
        <dbReference type="ARBA" id="ARBA00023125"/>
    </source>
</evidence>
<dbReference type="GO" id="GO:0003700">
    <property type="term" value="F:DNA-binding transcription factor activity"/>
    <property type="evidence" value="ECO:0007669"/>
    <property type="project" value="InterPro"/>
</dbReference>
<dbReference type="InterPro" id="IPR036388">
    <property type="entry name" value="WH-like_DNA-bd_sf"/>
</dbReference>
<keyword evidence="1" id="KW-0805">Transcription regulation</keyword>
<dbReference type="RefSeq" id="WP_215625663.1">
    <property type="nucleotide sequence ID" value="NZ_CP067089.2"/>
</dbReference>
<evidence type="ECO:0000256" key="3">
    <source>
        <dbReference type="ARBA" id="ARBA00023163"/>
    </source>
</evidence>
<keyword evidence="3" id="KW-0804">Transcription</keyword>
<feature type="domain" description="HTH gntR-type" evidence="4">
    <location>
        <begin position="8"/>
        <end position="76"/>
    </location>
</feature>
<evidence type="ECO:0000313" key="6">
    <source>
        <dbReference type="Proteomes" id="UP000595917"/>
    </source>
</evidence>
<organism evidence="5 6">
    <name type="scientific">Breznakiella homolactica</name>
    <dbReference type="NCBI Taxonomy" id="2798577"/>
    <lineage>
        <taxon>Bacteria</taxon>
        <taxon>Pseudomonadati</taxon>
        <taxon>Spirochaetota</taxon>
        <taxon>Spirochaetia</taxon>
        <taxon>Spirochaetales</taxon>
        <taxon>Breznakiellaceae</taxon>
        <taxon>Breznakiella</taxon>
    </lineage>
</organism>
<name>A0A7T8B9D7_9SPIR</name>
<keyword evidence="2" id="KW-0238">DNA-binding</keyword>
<accession>A0A7T8B9D7</accession>
<dbReference type="Gene3D" id="1.10.10.10">
    <property type="entry name" value="Winged helix-like DNA-binding domain superfamily/Winged helix DNA-binding domain"/>
    <property type="match status" value="1"/>
</dbReference>
<protein>
    <submittedName>
        <fullName evidence="5">GntR family transcriptional regulator</fullName>
    </submittedName>
</protein>
<evidence type="ECO:0000259" key="4">
    <source>
        <dbReference type="PROSITE" id="PS50949"/>
    </source>
</evidence>
<dbReference type="InterPro" id="IPR000524">
    <property type="entry name" value="Tscrpt_reg_HTH_GntR"/>
</dbReference>
<dbReference type="KEGG" id="bhc:JFL75_15670"/>